<reference evidence="2 3" key="1">
    <citation type="journal article" date="2015" name="Proc. Natl. Acad. Sci. U.S.A.">
        <title>The resurrection genome of Boea hygrometrica: A blueprint for survival of dehydration.</title>
        <authorList>
            <person name="Xiao L."/>
            <person name="Yang G."/>
            <person name="Zhang L."/>
            <person name="Yang X."/>
            <person name="Zhao S."/>
            <person name="Ji Z."/>
            <person name="Zhou Q."/>
            <person name="Hu M."/>
            <person name="Wang Y."/>
            <person name="Chen M."/>
            <person name="Xu Y."/>
            <person name="Jin H."/>
            <person name="Xiao X."/>
            <person name="Hu G."/>
            <person name="Bao F."/>
            <person name="Hu Y."/>
            <person name="Wan P."/>
            <person name="Li L."/>
            <person name="Deng X."/>
            <person name="Kuang T."/>
            <person name="Xiang C."/>
            <person name="Zhu J.K."/>
            <person name="Oliver M.J."/>
            <person name="He Y."/>
        </authorList>
    </citation>
    <scope>NUCLEOTIDE SEQUENCE [LARGE SCALE GENOMIC DNA]</scope>
    <source>
        <strain evidence="3">cv. XS01</strain>
    </source>
</reference>
<sequence length="84" mass="9234">MAAVADVRMGETAKLGSKDLWARNPMFFARSKKRDSAEECKELKQGSSSSSNENLNSAAERGTRNEDAISDSVTFLLMDRFAPC</sequence>
<evidence type="ECO:0000256" key="1">
    <source>
        <dbReference type="SAM" id="MobiDB-lite"/>
    </source>
</evidence>
<gene>
    <name evidence="2" type="ORF">F511_07033</name>
</gene>
<dbReference type="EMBL" id="KQ991027">
    <property type="protein sequence ID" value="KZV52640.1"/>
    <property type="molecule type" value="Genomic_DNA"/>
</dbReference>
<evidence type="ECO:0000313" key="2">
    <source>
        <dbReference type="EMBL" id="KZV52640.1"/>
    </source>
</evidence>
<protein>
    <submittedName>
        <fullName evidence="2">Uncharacterized protein</fullName>
    </submittedName>
</protein>
<organism evidence="2 3">
    <name type="scientific">Dorcoceras hygrometricum</name>
    <dbReference type="NCBI Taxonomy" id="472368"/>
    <lineage>
        <taxon>Eukaryota</taxon>
        <taxon>Viridiplantae</taxon>
        <taxon>Streptophyta</taxon>
        <taxon>Embryophyta</taxon>
        <taxon>Tracheophyta</taxon>
        <taxon>Spermatophyta</taxon>
        <taxon>Magnoliopsida</taxon>
        <taxon>eudicotyledons</taxon>
        <taxon>Gunneridae</taxon>
        <taxon>Pentapetalae</taxon>
        <taxon>asterids</taxon>
        <taxon>lamiids</taxon>
        <taxon>Lamiales</taxon>
        <taxon>Gesneriaceae</taxon>
        <taxon>Didymocarpoideae</taxon>
        <taxon>Trichosporeae</taxon>
        <taxon>Loxocarpinae</taxon>
        <taxon>Dorcoceras</taxon>
    </lineage>
</organism>
<keyword evidence="3" id="KW-1185">Reference proteome</keyword>
<feature type="region of interest" description="Disordered" evidence="1">
    <location>
        <begin position="38"/>
        <end position="65"/>
    </location>
</feature>
<name>A0A2Z7D0Q4_9LAMI</name>
<dbReference type="Proteomes" id="UP000250235">
    <property type="component" value="Unassembled WGS sequence"/>
</dbReference>
<accession>A0A2Z7D0Q4</accession>
<feature type="compositionally biased region" description="Low complexity" evidence="1">
    <location>
        <begin position="47"/>
        <end position="57"/>
    </location>
</feature>
<dbReference type="AlphaFoldDB" id="A0A2Z7D0Q4"/>
<proteinExistence type="predicted"/>
<evidence type="ECO:0000313" key="3">
    <source>
        <dbReference type="Proteomes" id="UP000250235"/>
    </source>
</evidence>